<evidence type="ECO:0000313" key="3">
    <source>
        <dbReference type="Proteomes" id="UP000068603"/>
    </source>
</evidence>
<name>A0A108G3I4_9BURK</name>
<proteinExistence type="predicted"/>
<dbReference type="AlphaFoldDB" id="A0A108G3I4"/>
<evidence type="ECO:0008006" key="4">
    <source>
        <dbReference type="Google" id="ProtNLM"/>
    </source>
</evidence>
<evidence type="ECO:0000313" key="2">
    <source>
        <dbReference type="EMBL" id="KWA66196.1"/>
    </source>
</evidence>
<feature type="signal peptide" evidence="1">
    <location>
        <begin position="1"/>
        <end position="26"/>
    </location>
</feature>
<comment type="caution">
    <text evidence="2">The sequence shown here is derived from an EMBL/GenBank/DDBJ whole genome shotgun (WGS) entry which is preliminary data.</text>
</comment>
<dbReference type="EMBL" id="LPHB01000025">
    <property type="protein sequence ID" value="KWA66196.1"/>
    <property type="molecule type" value="Genomic_DNA"/>
</dbReference>
<dbReference type="RefSeq" id="WP_060149829.1">
    <property type="nucleotide sequence ID" value="NZ_LPGD01000073.1"/>
</dbReference>
<gene>
    <name evidence="2" type="ORF">WT44_08220</name>
</gene>
<evidence type="ECO:0000256" key="1">
    <source>
        <dbReference type="SAM" id="SignalP"/>
    </source>
</evidence>
<organism evidence="2">
    <name type="scientific">Burkholderia stagnalis</name>
    <dbReference type="NCBI Taxonomy" id="1503054"/>
    <lineage>
        <taxon>Bacteria</taxon>
        <taxon>Pseudomonadati</taxon>
        <taxon>Pseudomonadota</taxon>
        <taxon>Betaproteobacteria</taxon>
        <taxon>Burkholderiales</taxon>
        <taxon>Burkholderiaceae</taxon>
        <taxon>Burkholderia</taxon>
        <taxon>Burkholderia cepacia complex</taxon>
    </lineage>
</organism>
<dbReference type="InterPro" id="IPR010727">
    <property type="entry name" value="DUF1302"/>
</dbReference>
<accession>A0A108G3I4</accession>
<feature type="chain" id="PRO_5007130341" description="DUF1302 domain-containing protein" evidence="1">
    <location>
        <begin position="27"/>
        <end position="611"/>
    </location>
</feature>
<protein>
    <recommendedName>
        <fullName evidence="4">DUF1302 domain-containing protein</fullName>
    </recommendedName>
</protein>
<dbReference type="Proteomes" id="UP000068603">
    <property type="component" value="Unassembled WGS sequence"/>
</dbReference>
<keyword evidence="1" id="KW-0732">Signal</keyword>
<reference evidence="2 3" key="1">
    <citation type="submission" date="2015-11" db="EMBL/GenBank/DDBJ databases">
        <title>Expanding the genomic diversity of Burkholderia species for the development of highly accurate diagnostics.</title>
        <authorList>
            <person name="Sahl J."/>
            <person name="Keim P."/>
            <person name="Wagner D."/>
        </authorList>
    </citation>
    <scope>NUCLEOTIDE SEQUENCE [LARGE SCALE GENOMIC DNA]</scope>
    <source>
        <strain evidence="2 3">MSMB1960WGS</strain>
    </source>
</reference>
<dbReference type="STRING" id="1503054.WT74_06330"/>
<sequence>MKAKHVIRRTTISIAVLGAATSSAYGYDFTMGDGAVQGSWVTNLTAGAGIRTKSPSCSLTGDPNAYGCGAAANTNQWGYGDNGNLNYRKGQPFSTYVSATSELLLKMPSEGLKFMVRGTGMYDFLAGNTARTPLSSTASAQVVYNAQLLDLWAQKDFTIGGRNAHVRLGNQVINWGESMFAQSGINTTNSLDTQKLLIPGAQLKQALLPAPMLSVAADLSHGFSTEAYYQFQWNGNRYPPVGSYWSLANVFGRGAEPFTINTNNLNVAGPSAGTIAGLSGLDKGNSGVLDGIRNGLVNGTYAGPPFNDIGIPVSTQLPAKYRPQFGVKFNFSPRSFDANFAFYYLNYIDKSPVLSTLANGTAQWSYLGNRQLFGASANFGIGPWAIGTELSYRPRDAVALSSCFGAGGPLDLNTNGVPGTNCQQWVDKKKFQLDVNGLLALTRSGYPFLKLLGADSANLTWELTWIYYPGLGSSVTRNINGQQVTQVPATGYFPWLNNNSGLGYPITAGQGTSSSMGATIDFNWTYDGTLIHGWQVTPGVTFTTGLYGYTPTFTANYMQGAKSVNVYVLFNQNPPKWQAGINFAAFFGGHQTVGQPYADRNFVGVFVTRNF</sequence>
<dbReference type="Pfam" id="PF06980">
    <property type="entry name" value="DUF1302"/>
    <property type="match status" value="1"/>
</dbReference>